<protein>
    <recommendedName>
        <fullName evidence="3">ESAT-6-like protein</fullName>
    </recommendedName>
</protein>
<dbReference type="SUPFAM" id="SSF140453">
    <property type="entry name" value="EsxAB dimer-like"/>
    <property type="match status" value="1"/>
</dbReference>
<proteinExistence type="predicted"/>
<dbReference type="InterPro" id="IPR010310">
    <property type="entry name" value="T7SS_ESAT-6-like"/>
</dbReference>
<comment type="caution">
    <text evidence="1">The sequence shown here is derived from an EMBL/GenBank/DDBJ whole genome shotgun (WGS) entry which is preliminary data.</text>
</comment>
<keyword evidence="2" id="KW-1185">Reference proteome</keyword>
<reference evidence="1" key="1">
    <citation type="submission" date="2023-03" db="EMBL/GenBank/DDBJ databases">
        <title>Amycolatopsis taiwanensis NBRC 103393.</title>
        <authorList>
            <person name="Ichikawa N."/>
            <person name="Sato H."/>
            <person name="Tonouchi N."/>
        </authorList>
    </citation>
    <scope>NUCLEOTIDE SEQUENCE</scope>
    <source>
        <strain evidence="1">NBRC 103393</strain>
    </source>
</reference>
<dbReference type="InterPro" id="IPR036689">
    <property type="entry name" value="ESAT-6-like_sf"/>
</dbReference>
<dbReference type="Proteomes" id="UP001165136">
    <property type="component" value="Unassembled WGS sequence"/>
</dbReference>
<dbReference type="Pfam" id="PF06013">
    <property type="entry name" value="WXG100"/>
    <property type="match status" value="1"/>
</dbReference>
<dbReference type="AlphaFoldDB" id="A0A9W6QZL6"/>
<gene>
    <name evidence="1" type="ORF">Atai01_24550</name>
</gene>
<organism evidence="1 2">
    <name type="scientific">Amycolatopsis taiwanensis</name>
    <dbReference type="NCBI Taxonomy" id="342230"/>
    <lineage>
        <taxon>Bacteria</taxon>
        <taxon>Bacillati</taxon>
        <taxon>Actinomycetota</taxon>
        <taxon>Actinomycetes</taxon>
        <taxon>Pseudonocardiales</taxon>
        <taxon>Pseudonocardiaceae</taxon>
        <taxon>Amycolatopsis</taxon>
    </lineage>
</organism>
<evidence type="ECO:0000313" key="2">
    <source>
        <dbReference type="Proteomes" id="UP001165136"/>
    </source>
</evidence>
<accession>A0A9W6QZL6</accession>
<dbReference type="RefSeq" id="WP_043844384.1">
    <property type="nucleotide sequence ID" value="NZ_BSTI01000005.1"/>
</dbReference>
<sequence length="97" mass="10703">MSLIDYDFGLLSTAEQDVQSSVSRIISRVDELNNSVRQLQSVWQSTSAAPAYANLMRNWDTMKEQLLLSVQKFGTAIGDSGREMNTTENTNTQALGG</sequence>
<dbReference type="Gene3D" id="1.10.287.1060">
    <property type="entry name" value="ESAT-6-like"/>
    <property type="match status" value="1"/>
</dbReference>
<evidence type="ECO:0008006" key="3">
    <source>
        <dbReference type="Google" id="ProtNLM"/>
    </source>
</evidence>
<name>A0A9W6QZL6_9PSEU</name>
<evidence type="ECO:0000313" key="1">
    <source>
        <dbReference type="EMBL" id="GLY65836.1"/>
    </source>
</evidence>
<dbReference type="EMBL" id="BSTI01000005">
    <property type="protein sequence ID" value="GLY65836.1"/>
    <property type="molecule type" value="Genomic_DNA"/>
</dbReference>